<feature type="compositionally biased region" description="Polar residues" evidence="8">
    <location>
        <begin position="926"/>
        <end position="936"/>
    </location>
</feature>
<accession>A0A8J4TLH6</accession>
<dbReference type="SMART" id="SM01189">
    <property type="entry name" value="ELM2"/>
    <property type="match status" value="1"/>
</dbReference>
<feature type="non-terminal residue" evidence="11">
    <location>
        <position position="950"/>
    </location>
</feature>
<keyword evidence="5" id="KW-0238">DNA-binding</keyword>
<dbReference type="InterPro" id="IPR017884">
    <property type="entry name" value="SANT_dom"/>
</dbReference>
<dbReference type="GO" id="GO:0003714">
    <property type="term" value="F:transcription corepressor activity"/>
    <property type="evidence" value="ECO:0007669"/>
    <property type="project" value="TreeGrafter"/>
</dbReference>
<feature type="compositionally biased region" description="Low complexity" evidence="8">
    <location>
        <begin position="288"/>
        <end position="333"/>
    </location>
</feature>
<dbReference type="OrthoDB" id="10258692at2759"/>
<keyword evidence="4" id="KW-0805">Transcription regulation</keyword>
<evidence type="ECO:0000313" key="11">
    <source>
        <dbReference type="EMBL" id="KAF5900266.1"/>
    </source>
</evidence>
<keyword evidence="3" id="KW-0007">Acetylation</keyword>
<dbReference type="PANTHER" id="PTHR16089">
    <property type="entry name" value="REST COREPRESSOR COREST PROTEIN-RELATED"/>
    <property type="match status" value="1"/>
</dbReference>
<keyword evidence="6" id="KW-0804">Transcription</keyword>
<feature type="region of interest" description="Disordered" evidence="8">
    <location>
        <begin position="846"/>
        <end position="866"/>
    </location>
</feature>
<proteinExistence type="predicted"/>
<dbReference type="GO" id="GO:0000118">
    <property type="term" value="C:histone deacetylase complex"/>
    <property type="evidence" value="ECO:0007669"/>
    <property type="project" value="TreeGrafter"/>
</dbReference>
<evidence type="ECO:0000256" key="2">
    <source>
        <dbReference type="ARBA" id="ARBA00022553"/>
    </source>
</evidence>
<dbReference type="SMART" id="SM00717">
    <property type="entry name" value="SANT"/>
    <property type="match status" value="1"/>
</dbReference>
<evidence type="ECO:0000256" key="4">
    <source>
        <dbReference type="ARBA" id="ARBA00023015"/>
    </source>
</evidence>
<name>A0A8J4TLH6_CLAMG</name>
<evidence type="ECO:0000259" key="9">
    <source>
        <dbReference type="PROSITE" id="PS51156"/>
    </source>
</evidence>
<feature type="region of interest" description="Disordered" evidence="8">
    <location>
        <begin position="526"/>
        <end position="554"/>
    </location>
</feature>
<feature type="region of interest" description="Disordered" evidence="8">
    <location>
        <begin position="84"/>
        <end position="115"/>
    </location>
</feature>
<dbReference type="PANTHER" id="PTHR16089:SF24">
    <property type="entry name" value="MITOTIC DEACETYLASE-ASSOCIATED SANT DOMAIN PROTEIN"/>
    <property type="match status" value="1"/>
</dbReference>
<evidence type="ECO:0000256" key="3">
    <source>
        <dbReference type="ARBA" id="ARBA00022990"/>
    </source>
</evidence>
<keyword evidence="7" id="KW-0539">Nucleus</keyword>
<sequence>RGNVSNLGKQNIEGIEHSGEVFYNVGGASLEQTNSGAGGRTDPGFDLQNSAIFKPEKGYQVWGHFQQSGPVKWVPQEPVHSSNWFPGLPNSTKLPQKFGPTLSGMEDARGHQGLPKTNHDMDTLQQEKMSASSSVSYSEPTQAHAQGMEWDAHAMAAMHHSQFQAHQQGHKPADPQYQPHAMRHSMPDSTLQSFQVAFGPHKQLQTSGFFQPFQGNSTQQNLGYSEPPKSQQQQQQQQQQMLQLQQQQMQQMLQQQQQQQQQQHQQHQQHQQQQRLLQIQQQYHHQQQKMQEQLHQQQLHHQQQQQLQQLQNMLQPEPCPPQQLQQDQRLARPPQQPDNIEVKAGSCSLSHQRQDPSPQSPMSKDPGLGQVLQETQETDGKPEALPRRSRRLSKDGVSPTGNVAAKEPARNGGIGGVVGPSVGVIHSTQRRRRTSKEINLETLAQKASEMEFLPAKREEGTSSRQAGMPPLVIPVSVPVRRKQVSIEQTGGWTREQRLPPEIPQQSEHKPSVIVTRRRSLRATDAFNQEEEMEGGRSPDKIRRRPRPEPLVIPPPRPCTFIAPSVYSTISPFQSHLRSPARLLDNPMTLPPYTPPPILSPVREGSGLYFSTFLSSIAAGNQGLPPPPTPKTASRSLLRSTSSDITPPMLPLIGEATPVSLEPRINIGSQYQAEIPELREQPLVEQDEHKATLVWLPLPETVLSPSQDETVDNLMNLSCSSVLCGGGTNVELMHHCLHENRGDVMKTLEVLLLKKPIFSKDHHLANYHYAGSDRWTVDEKRYFNKGISAYRKDFFLVQKVVQSKTLAQCVEFYYTYKKQAKVGRGGMFIYGPPDPEERAPEIAQIKHEQPETGEESKQKAGHEDDGADHLQNVTKTLQVSENEGKVLVLSNPKVVVSLDEVTALRKQEPQTGHFFAPAPKPRENAGRRSTPSNTPKSQGEPEGIFPCKKCS</sequence>
<dbReference type="PROSITE" id="PS51156">
    <property type="entry name" value="ELM2"/>
    <property type="match status" value="1"/>
</dbReference>
<feature type="domain" description="ELM2" evidence="9">
    <location>
        <begin position="662"/>
        <end position="754"/>
    </location>
</feature>
<gene>
    <name evidence="11" type="primary">elmsan1a</name>
    <name evidence="11" type="ORF">DAT39_009987</name>
</gene>
<dbReference type="AlphaFoldDB" id="A0A8J4TLH6"/>
<dbReference type="PROSITE" id="PS51293">
    <property type="entry name" value="SANT"/>
    <property type="match status" value="1"/>
</dbReference>
<dbReference type="Pfam" id="PF01448">
    <property type="entry name" value="ELM2"/>
    <property type="match status" value="1"/>
</dbReference>
<dbReference type="GO" id="GO:0003677">
    <property type="term" value="F:DNA binding"/>
    <property type="evidence" value="ECO:0007669"/>
    <property type="project" value="UniProtKB-KW"/>
</dbReference>
<dbReference type="GO" id="GO:0006357">
    <property type="term" value="P:regulation of transcription by RNA polymerase II"/>
    <property type="evidence" value="ECO:0007669"/>
    <property type="project" value="TreeGrafter"/>
</dbReference>
<dbReference type="InterPro" id="IPR051066">
    <property type="entry name" value="Trans_reg/Corepressor"/>
</dbReference>
<evidence type="ECO:0000256" key="6">
    <source>
        <dbReference type="ARBA" id="ARBA00023163"/>
    </source>
</evidence>
<feature type="compositionally biased region" description="Polar residues" evidence="8">
    <location>
        <begin position="84"/>
        <end position="94"/>
    </location>
</feature>
<keyword evidence="12" id="KW-1185">Reference proteome</keyword>
<dbReference type="InterPro" id="IPR001005">
    <property type="entry name" value="SANT/Myb"/>
</dbReference>
<dbReference type="FunFam" id="1.10.10.60:FF:000086">
    <property type="entry name" value="transcriptional-regulating factor 1 isoform X1"/>
    <property type="match status" value="1"/>
</dbReference>
<feature type="region of interest" description="Disordered" evidence="8">
    <location>
        <begin position="906"/>
        <end position="950"/>
    </location>
</feature>
<feature type="domain" description="SANT" evidence="10">
    <location>
        <begin position="769"/>
        <end position="820"/>
    </location>
</feature>
<dbReference type="SUPFAM" id="SSF46689">
    <property type="entry name" value="Homeodomain-like"/>
    <property type="match status" value="1"/>
</dbReference>
<feature type="non-terminal residue" evidence="11">
    <location>
        <position position="1"/>
    </location>
</feature>
<feature type="region of interest" description="Disordered" evidence="8">
    <location>
        <begin position="206"/>
        <end position="238"/>
    </location>
</feature>
<feature type="compositionally biased region" description="Polar residues" evidence="8">
    <location>
        <begin position="347"/>
        <end position="362"/>
    </location>
</feature>
<comment type="caution">
    <text evidence="11">The sequence shown here is derived from an EMBL/GenBank/DDBJ whole genome shotgun (WGS) entry which is preliminary data.</text>
</comment>
<dbReference type="InterPro" id="IPR009057">
    <property type="entry name" value="Homeodomain-like_sf"/>
</dbReference>
<dbReference type="Gene3D" id="1.10.10.60">
    <property type="entry name" value="Homeodomain-like"/>
    <property type="match status" value="1"/>
</dbReference>
<feature type="compositionally biased region" description="Low complexity" evidence="8">
    <location>
        <begin position="631"/>
        <end position="642"/>
    </location>
</feature>
<feature type="region of interest" description="Disordered" evidence="8">
    <location>
        <begin position="288"/>
        <end position="421"/>
    </location>
</feature>
<evidence type="ECO:0000256" key="5">
    <source>
        <dbReference type="ARBA" id="ARBA00023125"/>
    </source>
</evidence>
<dbReference type="GO" id="GO:0005667">
    <property type="term" value="C:transcription regulator complex"/>
    <property type="evidence" value="ECO:0007669"/>
    <property type="project" value="TreeGrafter"/>
</dbReference>
<evidence type="ECO:0000256" key="7">
    <source>
        <dbReference type="ARBA" id="ARBA00023242"/>
    </source>
</evidence>
<dbReference type="Proteomes" id="UP000727407">
    <property type="component" value="Unassembled WGS sequence"/>
</dbReference>
<feature type="region of interest" description="Disordered" evidence="8">
    <location>
        <begin position="161"/>
        <end position="187"/>
    </location>
</feature>
<protein>
    <submittedName>
        <fullName evidence="11">ELM2 and SANT domain-containing protein 1-like</fullName>
    </submittedName>
</protein>
<evidence type="ECO:0000256" key="8">
    <source>
        <dbReference type="SAM" id="MobiDB-lite"/>
    </source>
</evidence>
<organism evidence="11 12">
    <name type="scientific">Clarias magur</name>
    <name type="common">Asian catfish</name>
    <name type="synonym">Macropteronotus magur</name>
    <dbReference type="NCBI Taxonomy" id="1594786"/>
    <lineage>
        <taxon>Eukaryota</taxon>
        <taxon>Metazoa</taxon>
        <taxon>Chordata</taxon>
        <taxon>Craniata</taxon>
        <taxon>Vertebrata</taxon>
        <taxon>Euteleostomi</taxon>
        <taxon>Actinopterygii</taxon>
        <taxon>Neopterygii</taxon>
        <taxon>Teleostei</taxon>
        <taxon>Ostariophysi</taxon>
        <taxon>Siluriformes</taxon>
        <taxon>Clariidae</taxon>
        <taxon>Clarias</taxon>
    </lineage>
</organism>
<feature type="compositionally biased region" description="Polar residues" evidence="8">
    <location>
        <begin position="206"/>
        <end position="223"/>
    </location>
</feature>
<dbReference type="EMBL" id="QNUK01000140">
    <property type="protein sequence ID" value="KAF5900266.1"/>
    <property type="molecule type" value="Genomic_DNA"/>
</dbReference>
<evidence type="ECO:0000313" key="12">
    <source>
        <dbReference type="Proteomes" id="UP000727407"/>
    </source>
</evidence>
<keyword evidence="2" id="KW-0597">Phosphoprotein</keyword>
<dbReference type="InterPro" id="IPR000949">
    <property type="entry name" value="ELM2_dom"/>
</dbReference>
<evidence type="ECO:0000256" key="1">
    <source>
        <dbReference type="ARBA" id="ARBA00004123"/>
    </source>
</evidence>
<comment type="subcellular location">
    <subcellularLocation>
        <location evidence="1">Nucleus</location>
    </subcellularLocation>
</comment>
<reference evidence="11" key="1">
    <citation type="submission" date="2020-07" db="EMBL/GenBank/DDBJ databases">
        <title>Clarias magur genome sequencing, assembly and annotation.</title>
        <authorList>
            <person name="Kushwaha B."/>
            <person name="Kumar R."/>
            <person name="Das P."/>
            <person name="Joshi C.G."/>
            <person name="Kumar D."/>
            <person name="Nagpure N.S."/>
            <person name="Pandey M."/>
            <person name="Agarwal S."/>
            <person name="Srivastava S."/>
            <person name="Singh M."/>
            <person name="Sahoo L."/>
            <person name="Jayasankar P."/>
            <person name="Meher P.K."/>
            <person name="Koringa P.G."/>
            <person name="Iquebal M.A."/>
            <person name="Das S.P."/>
            <person name="Bit A."/>
            <person name="Patnaik S."/>
            <person name="Patel N."/>
            <person name="Shah T.M."/>
            <person name="Hinsu A."/>
            <person name="Jena J.K."/>
        </authorList>
    </citation>
    <scope>NUCLEOTIDE SEQUENCE</scope>
    <source>
        <strain evidence="11">CIFAMagur01</strain>
        <tissue evidence="11">Testis</tissue>
    </source>
</reference>
<feature type="region of interest" description="Disordered" evidence="8">
    <location>
        <begin position="619"/>
        <end position="649"/>
    </location>
</feature>
<evidence type="ECO:0000259" key="10">
    <source>
        <dbReference type="PROSITE" id="PS51293"/>
    </source>
</evidence>